<accession>B2CRJ4</accession>
<sequence>MNPYIEAMLELLAKGIYLRYELNNEECNELEKIAEIKKITEKKEEDKFEYKKEIVFSYNNKLLLFKYIKSFTSNNKTCIVTTNI</sequence>
<dbReference type="EMBL" id="EU545650">
    <property type="protein sequence ID" value="ACB37251.1"/>
    <property type="molecule type" value="Genomic_DNA"/>
</dbReference>
<dbReference type="GeneID" id="6186770"/>
<dbReference type="Proteomes" id="UP000008691">
    <property type="component" value="Segment"/>
</dbReference>
<organism evidence="1 2">
    <name type="scientific">Betalipothrixvirus uzonense</name>
    <dbReference type="NCBI Taxonomy" id="512792"/>
    <lineage>
        <taxon>Viruses</taxon>
        <taxon>Adnaviria</taxon>
        <taxon>Zilligvirae</taxon>
        <taxon>Taleaviricota</taxon>
        <taxon>Tokiviricetes</taxon>
        <taxon>Ligamenvirales</taxon>
        <taxon>Lipothrixviridae</taxon>
        <taxon>Betalipothrixvirus</taxon>
    </lineage>
</organism>
<reference evidence="1 2" key="1">
    <citation type="journal article" date="2008" name="Res. Microbiol.">
        <title>Viruses in acidic geothermal environments of the Kamchatka Peninsula.</title>
        <authorList>
            <person name="Bize A."/>
            <person name="Peng X."/>
            <person name="Prokofeva M."/>
            <person name="Maclellan K."/>
            <person name="Lucas S."/>
            <person name="Forterre P."/>
            <person name="Garrett R.A."/>
            <person name="Bonch-Osmolovskaya E.A."/>
            <person name="Prangishvili D."/>
        </authorList>
    </citation>
    <scope>NUCLEOTIDE SEQUENCE [LARGE SCALE GENOMIC DNA]</scope>
</reference>
<name>B2CRJ4_9VIRU</name>
<evidence type="ECO:0000313" key="1">
    <source>
        <dbReference type="EMBL" id="ACB37251.1"/>
    </source>
</evidence>
<dbReference type="KEGG" id="vg:6186770"/>
<protein>
    <submittedName>
        <fullName evidence="1">Uncharacterized protein</fullName>
    </submittedName>
</protein>
<proteinExistence type="predicted"/>
<evidence type="ECO:0000313" key="2">
    <source>
        <dbReference type="Proteomes" id="UP000008691"/>
    </source>
</evidence>
<dbReference type="RefSeq" id="YP_001798535.1">
    <property type="nucleotide sequence ID" value="NC_010537.1"/>
</dbReference>
<keyword evidence="2" id="KW-1185">Reference proteome</keyword>